<dbReference type="GO" id="GO:0046856">
    <property type="term" value="P:phosphatidylinositol dephosphorylation"/>
    <property type="evidence" value="ECO:0007669"/>
    <property type="project" value="InterPro"/>
</dbReference>
<keyword evidence="8" id="KW-1185">Reference proteome</keyword>
<dbReference type="SUPFAM" id="SSF48350">
    <property type="entry name" value="GTPase activation domain, GAP"/>
    <property type="match status" value="1"/>
</dbReference>
<dbReference type="PROSITE" id="PS50238">
    <property type="entry name" value="RHOGAP"/>
    <property type="match status" value="1"/>
</dbReference>
<feature type="compositionally biased region" description="Basic residues" evidence="5">
    <location>
        <begin position="260"/>
        <end position="274"/>
    </location>
</feature>
<dbReference type="InterPro" id="IPR048869">
    <property type="entry name" value="OCRL-1_2_ASH"/>
</dbReference>
<proteinExistence type="predicted"/>
<dbReference type="SUPFAM" id="SSF56219">
    <property type="entry name" value="DNase I-like"/>
    <property type="match status" value="2"/>
</dbReference>
<dbReference type="InterPro" id="IPR008936">
    <property type="entry name" value="Rho_GTPase_activation_prot"/>
</dbReference>
<dbReference type="Pfam" id="PF21310">
    <property type="entry name" value="OCRL-like_ASH"/>
    <property type="match status" value="1"/>
</dbReference>
<dbReference type="Pfam" id="PF00620">
    <property type="entry name" value="RhoGAP"/>
    <property type="match status" value="1"/>
</dbReference>
<organism evidence="7 8">
    <name type="scientific">Schistosoma bovis</name>
    <name type="common">Blood fluke</name>
    <dbReference type="NCBI Taxonomy" id="6184"/>
    <lineage>
        <taxon>Eukaryota</taxon>
        <taxon>Metazoa</taxon>
        <taxon>Spiralia</taxon>
        <taxon>Lophotrochozoa</taxon>
        <taxon>Platyhelminthes</taxon>
        <taxon>Trematoda</taxon>
        <taxon>Digenea</taxon>
        <taxon>Strigeidida</taxon>
        <taxon>Schistosomatoidea</taxon>
        <taxon>Schistosomatidae</taxon>
        <taxon>Schistosoma</taxon>
    </lineage>
</organism>
<dbReference type="Pfam" id="PF22669">
    <property type="entry name" value="Exo_endo_phos2"/>
    <property type="match status" value="1"/>
</dbReference>
<feature type="compositionally biased region" description="Low complexity" evidence="5">
    <location>
        <begin position="242"/>
        <end position="255"/>
    </location>
</feature>
<feature type="compositionally biased region" description="Polar residues" evidence="5">
    <location>
        <begin position="197"/>
        <end position="208"/>
    </location>
</feature>
<feature type="region of interest" description="Disordered" evidence="5">
    <location>
        <begin position="34"/>
        <end position="53"/>
    </location>
</feature>
<dbReference type="InterPro" id="IPR000300">
    <property type="entry name" value="IPPc"/>
</dbReference>
<dbReference type="Gene3D" id="2.60.40.10">
    <property type="entry name" value="Immunoglobulins"/>
    <property type="match status" value="1"/>
</dbReference>
<feature type="region of interest" description="Disordered" evidence="5">
    <location>
        <begin position="239"/>
        <end position="276"/>
    </location>
</feature>
<dbReference type="PANTHER" id="PTHR11200:SF300">
    <property type="entry name" value="TYPE II INOSITOL 1,4,5-TRISPHOSPHATE 5-PHOSPHATASE"/>
    <property type="match status" value="1"/>
</dbReference>
<evidence type="ECO:0000256" key="4">
    <source>
        <dbReference type="ARBA" id="ARBA00023329"/>
    </source>
</evidence>
<protein>
    <submittedName>
        <fullName evidence="7">Inositol polyphosphate 5-phosphatase INPP5B/F</fullName>
    </submittedName>
</protein>
<dbReference type="InterPro" id="IPR000198">
    <property type="entry name" value="RhoGAP_dom"/>
</dbReference>
<comment type="caution">
    <text evidence="7">The sequence shown here is derived from an EMBL/GenBank/DDBJ whole genome shotgun (WGS) entry which is preliminary data.</text>
</comment>
<dbReference type="STRING" id="6184.A0A430QAX2"/>
<feature type="domain" description="Rho-GAP" evidence="6">
    <location>
        <begin position="988"/>
        <end position="1187"/>
    </location>
</feature>
<evidence type="ECO:0000256" key="2">
    <source>
        <dbReference type="ARBA" id="ARBA00004580"/>
    </source>
</evidence>
<feature type="non-terminal residue" evidence="7">
    <location>
        <position position="1"/>
    </location>
</feature>
<name>A0A430QAX2_SCHBO</name>
<dbReference type="SMART" id="SM00324">
    <property type="entry name" value="RhoGAP"/>
    <property type="match status" value="1"/>
</dbReference>
<evidence type="ECO:0000256" key="1">
    <source>
        <dbReference type="ARBA" id="ARBA00004146"/>
    </source>
</evidence>
<dbReference type="AlphaFoldDB" id="A0A430QAX2"/>
<evidence type="ECO:0000256" key="5">
    <source>
        <dbReference type="SAM" id="MobiDB-lite"/>
    </source>
</evidence>
<sequence>SGICLLVTGKRLVNISADEKKRTNQQLKLYVVSNRDSDSSHPKVNDTSDIDSDNEIYSKNPVFLKSLKSNYQEPIDKENIQFSSVNFTLEFNNVDDAKEFRKKTLHLSSGYRTKLSEFNYAKSSKERTTYEMGKEALAILNSSSSEKTFWLQKYWKQMEQTNTSSSIINTPRPGANITSSVGLNGDNKHNRHLSGSLPHSTSNDTSSISETINMNSSSCSSIGSFNHSVKITRQNEIEKLPTTNVDDNNNNTNNNGYNKTKPKRSVKHSTKLRHSQSSSILYPYTGNHLHDNDNLLSNHLIDRSVPLTRKNSPSNQLDVAIPFNDLHRTVTSAHSCADLTSDSTIHDDHLSKNKNEYLEPRVFRARFNQAGNIIQRKLIERMHEYSKIEKIRIYVGTWNVNGRSDTNGNIQLDKWLISPNGQPPADIYVFGFQEMDLSFSVITLNKTSSTGPEERWIQQLEEALGGLLKRPSSHSVWAQRTGSVKSYAAQWSHYTGGGYLRVERVRLAGIIMIVYISARLSSHLRREEISCQVVPTGVFNVMGNKGGVGIRLTIFNSSLCFVNCHLAAGEANLDRRNQDFREITRKMLFEFPMNSKNPIQSSEKAFISDHDIIFVFGDLNYRISGLDSPSVRKSIFEKDFSSLLKYDELLKLMENRNLFDGFHEPIINFAPTYKFDMNSNVYDSSIIFVFGDLNYRISGLDSPSVRKSIFEKDFSSLLKYDELLKLMENRNLFDGFHEPIINFAPTYKFDMNSNVYDSSDKNRVPSYCDRIIWSGDGCEPIVYRSHPEFVCSDHKPVSAYFSVDLRRIIRSAFQRAYESVLLSIDLTTNLSLPQAELDRQELDFGYVHFHELCSQSLTLTNIGLNDFQFKFLREGVGSFPPWLSVNPSCDSVKQGISIKLEFQIFVNYKEVYALNSGTIQLSTIVVLQLEDGKDYFISINAQFIPTSFGLPLILLLSLESDPVNKLSVNELQDQIKLARSENSDYFKTKLCSLVDRNPFHVPKEIFRLVNHINEYITECATPMPYHRPSATQSYSFVCVGLSFFPFFSSHFPTIIFLSHLAETISVHSITSCLLLFLNTLPESVIPQEFHEKCFNSLANFESAVQALQHLPICNQNLFYYLITFMQRCLTFKEQNGTDIDLLAPCFGEIFFLESSNTTTAQKGAVAMKQLKRAAFISIFLRQNYFISNPSLMSTCQH</sequence>
<dbReference type="Gene3D" id="3.60.10.10">
    <property type="entry name" value="Endonuclease/exonuclease/phosphatase"/>
    <property type="match status" value="2"/>
</dbReference>
<dbReference type="SMART" id="SM00128">
    <property type="entry name" value="IPPc"/>
    <property type="match status" value="1"/>
</dbReference>
<dbReference type="InterPro" id="IPR013783">
    <property type="entry name" value="Ig-like_fold"/>
</dbReference>
<comment type="subcellular location">
    <subcellularLocation>
        <location evidence="2">Cytoplasmic vesicle</location>
        <location evidence="2">Phagosome membrane</location>
    </subcellularLocation>
    <subcellularLocation>
        <location evidence="1">Early endosome membrane</location>
    </subcellularLocation>
</comment>
<keyword evidence="3" id="KW-0967">Endosome</keyword>
<feature type="compositionally biased region" description="Basic and acidic residues" evidence="5">
    <location>
        <begin position="35"/>
        <end position="46"/>
    </location>
</feature>
<reference evidence="7 8" key="1">
    <citation type="journal article" date="2019" name="PLoS Pathog.">
        <title>Genome sequence of the bovine parasite Schistosoma bovis Tanzania.</title>
        <authorList>
            <person name="Oey H."/>
            <person name="Zakrzewski M."/>
            <person name="Gobert G."/>
            <person name="Gravermann K."/>
            <person name="Stoye J."/>
            <person name="Jones M."/>
            <person name="Mcmanus D."/>
            <person name="Krause L."/>
        </authorList>
    </citation>
    <scope>NUCLEOTIDE SEQUENCE [LARGE SCALE GENOMIC DNA]</scope>
    <source>
        <strain evidence="7 8">TAN1997</strain>
    </source>
</reference>
<feature type="region of interest" description="Disordered" evidence="5">
    <location>
        <begin position="183"/>
        <end position="209"/>
    </location>
</feature>
<dbReference type="GO" id="GO:0007165">
    <property type="term" value="P:signal transduction"/>
    <property type="evidence" value="ECO:0007669"/>
    <property type="project" value="InterPro"/>
</dbReference>
<evidence type="ECO:0000313" key="8">
    <source>
        <dbReference type="Proteomes" id="UP000290809"/>
    </source>
</evidence>
<dbReference type="Proteomes" id="UP000290809">
    <property type="component" value="Unassembled WGS sequence"/>
</dbReference>
<dbReference type="GO" id="GO:0030670">
    <property type="term" value="C:phagocytic vesicle membrane"/>
    <property type="evidence" value="ECO:0007669"/>
    <property type="project" value="UniProtKB-SubCell"/>
</dbReference>
<dbReference type="PANTHER" id="PTHR11200">
    <property type="entry name" value="INOSITOL 5-PHOSPHATASE"/>
    <property type="match status" value="1"/>
</dbReference>
<accession>A0A430QAX2</accession>
<keyword evidence="4" id="KW-0968">Cytoplasmic vesicle</keyword>
<gene>
    <name evidence="7" type="ORF">DC041_0010666</name>
</gene>
<evidence type="ECO:0000256" key="3">
    <source>
        <dbReference type="ARBA" id="ARBA00022753"/>
    </source>
</evidence>
<evidence type="ECO:0000259" key="6">
    <source>
        <dbReference type="PROSITE" id="PS50238"/>
    </source>
</evidence>
<evidence type="ECO:0000313" key="7">
    <source>
        <dbReference type="EMBL" id="RTG84857.1"/>
    </source>
</evidence>
<dbReference type="InterPro" id="IPR036691">
    <property type="entry name" value="Endo/exonu/phosph_ase_sf"/>
</dbReference>
<dbReference type="GO" id="GO:0031901">
    <property type="term" value="C:early endosome membrane"/>
    <property type="evidence" value="ECO:0007669"/>
    <property type="project" value="UniProtKB-SubCell"/>
</dbReference>
<dbReference type="GO" id="GO:0004439">
    <property type="term" value="F:phosphatidylinositol-4,5-bisphosphate 5-phosphatase activity"/>
    <property type="evidence" value="ECO:0007669"/>
    <property type="project" value="TreeGrafter"/>
</dbReference>
<dbReference type="EMBL" id="QMKO01002086">
    <property type="protein sequence ID" value="RTG84857.1"/>
    <property type="molecule type" value="Genomic_DNA"/>
</dbReference>
<dbReference type="InterPro" id="IPR046985">
    <property type="entry name" value="IP5"/>
</dbReference>
<dbReference type="Gene3D" id="1.10.555.10">
    <property type="entry name" value="Rho GTPase activation protein"/>
    <property type="match status" value="1"/>
</dbReference>